<dbReference type="Proteomes" id="UP001152885">
    <property type="component" value="Unassembled WGS sequence"/>
</dbReference>
<dbReference type="EMBL" id="CANTUO010000001">
    <property type="protein sequence ID" value="CAI5756421.1"/>
    <property type="molecule type" value="Genomic_DNA"/>
</dbReference>
<gene>
    <name evidence="5" type="ORF">CANVERA_P0937</name>
</gene>
<feature type="region of interest" description="Disordered" evidence="4">
    <location>
        <begin position="77"/>
        <end position="113"/>
    </location>
</feature>
<dbReference type="GO" id="GO:0004842">
    <property type="term" value="F:ubiquitin-protein transferase activity"/>
    <property type="evidence" value="ECO:0007669"/>
    <property type="project" value="TreeGrafter"/>
</dbReference>
<evidence type="ECO:0000256" key="4">
    <source>
        <dbReference type="SAM" id="MobiDB-lite"/>
    </source>
</evidence>
<feature type="region of interest" description="Disordered" evidence="4">
    <location>
        <begin position="1"/>
        <end position="48"/>
    </location>
</feature>
<proteinExistence type="predicted"/>
<dbReference type="PROSITE" id="PS00518">
    <property type="entry name" value="ZF_RING_1"/>
    <property type="match status" value="1"/>
</dbReference>
<dbReference type="InterPro" id="IPR013083">
    <property type="entry name" value="Znf_RING/FYVE/PHD"/>
</dbReference>
<accession>A0A9W4X8M7</accession>
<keyword evidence="6" id="KW-1185">Reference proteome</keyword>
<evidence type="ECO:0008006" key="7">
    <source>
        <dbReference type="Google" id="ProtNLM"/>
    </source>
</evidence>
<keyword evidence="2" id="KW-0863">Zinc-finger</keyword>
<protein>
    <recommendedName>
        <fullName evidence="7">RING-type domain-containing protein</fullName>
    </recommendedName>
</protein>
<dbReference type="PANTHER" id="PTHR28042">
    <property type="entry name" value="E3 UBIQUITIN-PROTEIN LIGASE COMPLEX SLX5-SLX8 SUBUNIT SLX5"/>
    <property type="match status" value="1"/>
</dbReference>
<keyword evidence="1" id="KW-0479">Metal-binding</keyword>
<evidence type="ECO:0000256" key="3">
    <source>
        <dbReference type="ARBA" id="ARBA00022833"/>
    </source>
</evidence>
<dbReference type="Gene3D" id="3.30.40.10">
    <property type="entry name" value="Zinc/RING finger domain, C3HC4 (zinc finger)"/>
    <property type="match status" value="1"/>
</dbReference>
<comment type="caution">
    <text evidence="5">The sequence shown here is derived from an EMBL/GenBank/DDBJ whole genome shotgun (WGS) entry which is preliminary data.</text>
</comment>
<feature type="compositionally biased region" description="Polar residues" evidence="4">
    <location>
        <begin position="77"/>
        <end position="100"/>
    </location>
</feature>
<reference evidence="5" key="1">
    <citation type="submission" date="2022-12" db="EMBL/GenBank/DDBJ databases">
        <authorList>
            <person name="Brejova B."/>
        </authorList>
    </citation>
    <scope>NUCLEOTIDE SEQUENCE</scope>
</reference>
<dbReference type="AlphaFoldDB" id="A0A9W4X8M7"/>
<dbReference type="OrthoDB" id="4090114at2759"/>
<evidence type="ECO:0000313" key="6">
    <source>
        <dbReference type="Proteomes" id="UP001152885"/>
    </source>
</evidence>
<dbReference type="PANTHER" id="PTHR28042:SF1">
    <property type="entry name" value="E3 UBIQUITIN-PROTEIN LIGASE COMPLEX SLX5-SLX8 SUBUNIT SLX5"/>
    <property type="match status" value="1"/>
</dbReference>
<organism evidence="5 6">
    <name type="scientific">Candida verbasci</name>
    <dbReference type="NCBI Taxonomy" id="1227364"/>
    <lineage>
        <taxon>Eukaryota</taxon>
        <taxon>Fungi</taxon>
        <taxon>Dikarya</taxon>
        <taxon>Ascomycota</taxon>
        <taxon>Saccharomycotina</taxon>
        <taxon>Pichiomycetes</taxon>
        <taxon>Debaryomycetaceae</taxon>
        <taxon>Candida/Lodderomyces clade</taxon>
        <taxon>Candida</taxon>
    </lineage>
</organism>
<dbReference type="GO" id="GO:0033768">
    <property type="term" value="C:SUMO-targeted ubiquitin ligase complex"/>
    <property type="evidence" value="ECO:0007669"/>
    <property type="project" value="TreeGrafter"/>
</dbReference>
<sequence length="474" mass="55080">MDHQVRNLRNQSSSTSRKRRKISNRINNNNNSNNNNNNNNNSNNNQPIEIVSSDEEPEIIDLDNENEDDIEILNINTRNPTPLANDNNSSLSSQDVQITGQREVPSPSPIPQLHTPNGVINFIDSIQRDIQQGMDPTAIETVLRNPTMSNNHQMHDGVPGIPIPERNLRSSTRQNQSQSQLQRYQQHQRHQQRHLEEQQQRAHAQHQRMLQLRQQQIRQQQVRQRQQQNQQRRNNHPLQDPHTHQNNPRFPVVNFFPNFPGANRFLVIRGNLFGNEHNSDYYDYTEDEENGEVASSILQRIEEDNNRLLDARINRERNYNKKQLHDKVKSANKIDSNHTSNIKPNENENEQSNLVCELCNVVLGQGAPTDFKGDSKYNLNFEKYSQQYKCQAPWFCTNPFTEVDYELSKRIFVAKCGHLFCGRCVKNIGNRQKKTKSTPQGFTIHNPSIFAPSKCITKNCNKKFTAKSFTEVYF</sequence>
<feature type="region of interest" description="Disordered" evidence="4">
    <location>
        <begin position="148"/>
        <end position="250"/>
    </location>
</feature>
<evidence type="ECO:0000313" key="5">
    <source>
        <dbReference type="EMBL" id="CAI5756421.1"/>
    </source>
</evidence>
<dbReference type="InterPro" id="IPR038886">
    <property type="entry name" value="E3_SLX5/Rfp1"/>
</dbReference>
<feature type="compositionally biased region" description="Low complexity" evidence="4">
    <location>
        <begin position="207"/>
        <end position="238"/>
    </location>
</feature>
<dbReference type="GO" id="GO:0008270">
    <property type="term" value="F:zinc ion binding"/>
    <property type="evidence" value="ECO:0007669"/>
    <property type="project" value="UniProtKB-KW"/>
</dbReference>
<dbReference type="InterPro" id="IPR017907">
    <property type="entry name" value="Znf_RING_CS"/>
</dbReference>
<name>A0A9W4X8M7_9ASCO</name>
<evidence type="ECO:0000256" key="2">
    <source>
        <dbReference type="ARBA" id="ARBA00022771"/>
    </source>
</evidence>
<feature type="region of interest" description="Disordered" evidence="4">
    <location>
        <begin position="324"/>
        <end position="347"/>
    </location>
</feature>
<evidence type="ECO:0000256" key="1">
    <source>
        <dbReference type="ARBA" id="ARBA00022723"/>
    </source>
</evidence>
<feature type="compositionally biased region" description="Low complexity" evidence="4">
    <location>
        <begin position="24"/>
        <end position="46"/>
    </location>
</feature>
<feature type="compositionally biased region" description="Polar residues" evidence="4">
    <location>
        <begin position="333"/>
        <end position="347"/>
    </location>
</feature>
<keyword evidence="3" id="KW-0862">Zinc</keyword>
<feature type="compositionally biased region" description="Low complexity" evidence="4">
    <location>
        <begin position="169"/>
        <end position="185"/>
    </location>
</feature>